<protein>
    <recommendedName>
        <fullName evidence="1">Glycosyltransferase 2-like domain-containing protein</fullName>
    </recommendedName>
</protein>
<dbReference type="AlphaFoldDB" id="A0A096BWP2"/>
<dbReference type="CDD" id="cd06433">
    <property type="entry name" value="GT_2_WfgS_like"/>
    <property type="match status" value="1"/>
</dbReference>
<evidence type="ECO:0000313" key="3">
    <source>
        <dbReference type="Proteomes" id="UP000029556"/>
    </source>
</evidence>
<gene>
    <name evidence="2" type="ORF">HMPREF2137_00205</name>
</gene>
<dbReference type="InterPro" id="IPR001173">
    <property type="entry name" value="Glyco_trans_2-like"/>
</dbReference>
<dbReference type="PANTHER" id="PTHR22916:SF3">
    <property type="entry name" value="UDP-GLCNAC:BETAGAL BETA-1,3-N-ACETYLGLUCOSAMINYLTRANSFERASE-LIKE PROTEIN 1"/>
    <property type="match status" value="1"/>
</dbReference>
<name>A0A096BWP2_9BACT</name>
<evidence type="ECO:0000313" key="2">
    <source>
        <dbReference type="EMBL" id="KGF37524.1"/>
    </source>
</evidence>
<organism evidence="2 3">
    <name type="scientific">Hoylesella buccalis DNF00853</name>
    <dbReference type="NCBI Taxonomy" id="1401074"/>
    <lineage>
        <taxon>Bacteria</taxon>
        <taxon>Pseudomonadati</taxon>
        <taxon>Bacteroidota</taxon>
        <taxon>Bacteroidia</taxon>
        <taxon>Bacteroidales</taxon>
        <taxon>Prevotellaceae</taxon>
        <taxon>Hoylesella</taxon>
    </lineage>
</organism>
<dbReference type="EMBL" id="JRNN01000002">
    <property type="protein sequence ID" value="KGF37524.1"/>
    <property type="molecule type" value="Genomic_DNA"/>
</dbReference>
<dbReference type="OrthoDB" id="9788101at2"/>
<proteinExistence type="predicted"/>
<sequence>MKVSIITVTYNSRKTVDRTIESVLQQSYPDIEYWVIDGNSTDDTVDKLKQYESKFERRPHGKFHWISEPDNGIYDAMNKGIERSTGDIVGILNSDDWFTTNDVVEKIVKAFTDDIDAVYGDIHTVQKETPDVCSYRCKGRIFHPYLLKFGWAPPHPSFYVRRSIIKTYGAYDPTYKIAGDFELIARYIHRHHIHTKYIPMDFVTMTSGGASTKDAQAYKDGIREVCQACKELGIHTNGLKLSMKRFISMVANRI</sequence>
<dbReference type="RefSeq" id="WP_023057132.1">
    <property type="nucleotide sequence ID" value="NZ_JRNN01000002.1"/>
</dbReference>
<dbReference type="SUPFAM" id="SSF53448">
    <property type="entry name" value="Nucleotide-diphospho-sugar transferases"/>
    <property type="match status" value="1"/>
</dbReference>
<dbReference type="Proteomes" id="UP000029556">
    <property type="component" value="Unassembled WGS sequence"/>
</dbReference>
<feature type="domain" description="Glycosyltransferase 2-like" evidence="1">
    <location>
        <begin position="4"/>
        <end position="130"/>
    </location>
</feature>
<dbReference type="Gene3D" id="3.90.550.10">
    <property type="entry name" value="Spore Coat Polysaccharide Biosynthesis Protein SpsA, Chain A"/>
    <property type="match status" value="1"/>
</dbReference>
<accession>A0A096BWP2</accession>
<dbReference type="Pfam" id="PF00535">
    <property type="entry name" value="Glycos_transf_2"/>
    <property type="match status" value="1"/>
</dbReference>
<dbReference type="InterPro" id="IPR029044">
    <property type="entry name" value="Nucleotide-diphossugar_trans"/>
</dbReference>
<dbReference type="PANTHER" id="PTHR22916">
    <property type="entry name" value="GLYCOSYLTRANSFERASE"/>
    <property type="match status" value="1"/>
</dbReference>
<evidence type="ECO:0000259" key="1">
    <source>
        <dbReference type="Pfam" id="PF00535"/>
    </source>
</evidence>
<dbReference type="GO" id="GO:0016758">
    <property type="term" value="F:hexosyltransferase activity"/>
    <property type="evidence" value="ECO:0007669"/>
    <property type="project" value="UniProtKB-ARBA"/>
</dbReference>
<comment type="caution">
    <text evidence="2">The sequence shown here is derived from an EMBL/GenBank/DDBJ whole genome shotgun (WGS) entry which is preliminary data.</text>
</comment>
<reference evidence="2 3" key="1">
    <citation type="submission" date="2014-07" db="EMBL/GenBank/DDBJ databases">
        <authorList>
            <person name="McCorrison J."/>
            <person name="Sanka R."/>
            <person name="Torralba M."/>
            <person name="Gillis M."/>
            <person name="Haft D.H."/>
            <person name="Methe B."/>
            <person name="Sutton G."/>
            <person name="Nelson K.E."/>
        </authorList>
    </citation>
    <scope>NUCLEOTIDE SEQUENCE [LARGE SCALE GENOMIC DNA]</scope>
    <source>
        <strain evidence="2 3">DNF00853</strain>
    </source>
</reference>